<dbReference type="Proteomes" id="UP000821866">
    <property type="component" value="Unassembled WGS sequence"/>
</dbReference>
<protein>
    <recommendedName>
        <fullName evidence="4">Membrane glycoprotein lig-1</fullName>
    </recommendedName>
</protein>
<feature type="signal peptide" evidence="1">
    <location>
        <begin position="1"/>
        <end position="18"/>
    </location>
</feature>
<dbReference type="AlphaFoldDB" id="A0A9J6DXA6"/>
<gene>
    <name evidence="2" type="ORF">HPB51_026226</name>
</gene>
<dbReference type="SUPFAM" id="SSF52058">
    <property type="entry name" value="L domain-like"/>
    <property type="match status" value="1"/>
</dbReference>
<dbReference type="VEuPathDB" id="VectorBase:LOC119170170"/>
<dbReference type="Gene3D" id="3.80.10.10">
    <property type="entry name" value="Ribonuclease Inhibitor"/>
    <property type="match status" value="1"/>
</dbReference>
<name>A0A9J6DXA6_RHIMP</name>
<evidence type="ECO:0008006" key="4">
    <source>
        <dbReference type="Google" id="ProtNLM"/>
    </source>
</evidence>
<proteinExistence type="predicted"/>
<organism evidence="2 3">
    <name type="scientific">Rhipicephalus microplus</name>
    <name type="common">Cattle tick</name>
    <name type="synonym">Boophilus microplus</name>
    <dbReference type="NCBI Taxonomy" id="6941"/>
    <lineage>
        <taxon>Eukaryota</taxon>
        <taxon>Metazoa</taxon>
        <taxon>Ecdysozoa</taxon>
        <taxon>Arthropoda</taxon>
        <taxon>Chelicerata</taxon>
        <taxon>Arachnida</taxon>
        <taxon>Acari</taxon>
        <taxon>Parasitiformes</taxon>
        <taxon>Ixodida</taxon>
        <taxon>Ixodoidea</taxon>
        <taxon>Ixodidae</taxon>
        <taxon>Rhipicephalinae</taxon>
        <taxon>Rhipicephalus</taxon>
        <taxon>Boophilus</taxon>
    </lineage>
</organism>
<evidence type="ECO:0000313" key="2">
    <source>
        <dbReference type="EMBL" id="KAH8026891.1"/>
    </source>
</evidence>
<sequence>MWWAPLVTASAAWSVVAASSGPFSCPSLELCSCVEERVDCACPLGDEALDLFALFEPDVEYISVRHCGVVHVPPYLVASLSLEEFTLSDIGQLVVRSMAFEKVSAVRTMRIHNVRNLTLEHLALHGLRGTELLEMDNVTVAELLPAALAGFTDVQELAIRDSHLGQVHSMALLFAKGKSFRFSNTLVDQAQNGSFVFDSVSTIEVSNCTFGNVSGAPLSATNATEYCTEVADTYHMIWTCELNPSLPPNPNPTREDWEAALLCFQDLPAQRAMIQHARTAATTDGVPD</sequence>
<evidence type="ECO:0000256" key="1">
    <source>
        <dbReference type="SAM" id="SignalP"/>
    </source>
</evidence>
<keyword evidence="3" id="KW-1185">Reference proteome</keyword>
<reference evidence="2" key="1">
    <citation type="journal article" date="2020" name="Cell">
        <title>Large-Scale Comparative Analyses of Tick Genomes Elucidate Their Genetic Diversity and Vector Capacities.</title>
        <authorList>
            <consortium name="Tick Genome and Microbiome Consortium (TIGMIC)"/>
            <person name="Jia N."/>
            <person name="Wang J."/>
            <person name="Shi W."/>
            <person name="Du L."/>
            <person name="Sun Y."/>
            <person name="Zhan W."/>
            <person name="Jiang J.F."/>
            <person name="Wang Q."/>
            <person name="Zhang B."/>
            <person name="Ji P."/>
            <person name="Bell-Sakyi L."/>
            <person name="Cui X.M."/>
            <person name="Yuan T.T."/>
            <person name="Jiang B.G."/>
            <person name="Yang W.F."/>
            <person name="Lam T.T."/>
            <person name="Chang Q.C."/>
            <person name="Ding S.J."/>
            <person name="Wang X.J."/>
            <person name="Zhu J.G."/>
            <person name="Ruan X.D."/>
            <person name="Zhao L."/>
            <person name="Wei J.T."/>
            <person name="Ye R.Z."/>
            <person name="Que T.C."/>
            <person name="Du C.H."/>
            <person name="Zhou Y.H."/>
            <person name="Cheng J.X."/>
            <person name="Dai P.F."/>
            <person name="Guo W.B."/>
            <person name="Han X.H."/>
            <person name="Huang E.J."/>
            <person name="Li L.F."/>
            <person name="Wei W."/>
            <person name="Gao Y.C."/>
            <person name="Liu J.Z."/>
            <person name="Shao H.Z."/>
            <person name="Wang X."/>
            <person name="Wang C.C."/>
            <person name="Yang T.C."/>
            <person name="Huo Q.B."/>
            <person name="Li W."/>
            <person name="Chen H.Y."/>
            <person name="Chen S.E."/>
            <person name="Zhou L.G."/>
            <person name="Ni X.B."/>
            <person name="Tian J.H."/>
            <person name="Sheng Y."/>
            <person name="Liu T."/>
            <person name="Pan Y.S."/>
            <person name="Xia L.Y."/>
            <person name="Li J."/>
            <person name="Zhao F."/>
            <person name="Cao W.C."/>
        </authorList>
    </citation>
    <scope>NUCLEOTIDE SEQUENCE</scope>
    <source>
        <strain evidence="2">Rmic-2018</strain>
    </source>
</reference>
<accession>A0A9J6DXA6</accession>
<keyword evidence="1" id="KW-0732">Signal</keyword>
<dbReference type="EMBL" id="JABSTU010000007">
    <property type="protein sequence ID" value="KAH8026891.1"/>
    <property type="molecule type" value="Genomic_DNA"/>
</dbReference>
<comment type="caution">
    <text evidence="2">The sequence shown here is derived from an EMBL/GenBank/DDBJ whole genome shotgun (WGS) entry which is preliminary data.</text>
</comment>
<feature type="chain" id="PRO_5039936661" description="Membrane glycoprotein lig-1" evidence="1">
    <location>
        <begin position="19"/>
        <end position="288"/>
    </location>
</feature>
<evidence type="ECO:0000313" key="3">
    <source>
        <dbReference type="Proteomes" id="UP000821866"/>
    </source>
</evidence>
<reference evidence="2" key="2">
    <citation type="submission" date="2021-09" db="EMBL/GenBank/DDBJ databases">
        <authorList>
            <person name="Jia N."/>
            <person name="Wang J."/>
            <person name="Shi W."/>
            <person name="Du L."/>
            <person name="Sun Y."/>
            <person name="Zhan W."/>
            <person name="Jiang J."/>
            <person name="Wang Q."/>
            <person name="Zhang B."/>
            <person name="Ji P."/>
            <person name="Sakyi L.B."/>
            <person name="Cui X."/>
            <person name="Yuan T."/>
            <person name="Jiang B."/>
            <person name="Yang W."/>
            <person name="Lam T.T.-Y."/>
            <person name="Chang Q."/>
            <person name="Ding S."/>
            <person name="Wang X."/>
            <person name="Zhu J."/>
            <person name="Ruan X."/>
            <person name="Zhao L."/>
            <person name="Wei J."/>
            <person name="Que T."/>
            <person name="Du C."/>
            <person name="Cheng J."/>
            <person name="Dai P."/>
            <person name="Han X."/>
            <person name="Huang E."/>
            <person name="Gao Y."/>
            <person name="Liu J."/>
            <person name="Shao H."/>
            <person name="Ye R."/>
            <person name="Li L."/>
            <person name="Wei W."/>
            <person name="Wang X."/>
            <person name="Wang C."/>
            <person name="Huo Q."/>
            <person name="Li W."/>
            <person name="Guo W."/>
            <person name="Chen H."/>
            <person name="Chen S."/>
            <person name="Zhou L."/>
            <person name="Zhou L."/>
            <person name="Ni X."/>
            <person name="Tian J."/>
            <person name="Zhou Y."/>
            <person name="Sheng Y."/>
            <person name="Liu T."/>
            <person name="Pan Y."/>
            <person name="Xia L."/>
            <person name="Li J."/>
            <person name="Zhao F."/>
            <person name="Cao W."/>
        </authorList>
    </citation>
    <scope>NUCLEOTIDE SEQUENCE</scope>
    <source>
        <strain evidence="2">Rmic-2018</strain>
        <tissue evidence="2">Larvae</tissue>
    </source>
</reference>
<dbReference type="InterPro" id="IPR032675">
    <property type="entry name" value="LRR_dom_sf"/>
</dbReference>